<accession>A0A382MND4</accession>
<evidence type="ECO:0000313" key="1">
    <source>
        <dbReference type="EMBL" id="SVC49635.1"/>
    </source>
</evidence>
<sequence>MANIENTSIDQFFNYIEELDIEGIKSITNSEATVHIRPLNIKGEMVNEGVS</sequence>
<feature type="non-terminal residue" evidence="1">
    <location>
        <position position="51"/>
    </location>
</feature>
<dbReference type="EMBL" id="UINC01094417">
    <property type="protein sequence ID" value="SVC49635.1"/>
    <property type="molecule type" value="Genomic_DNA"/>
</dbReference>
<gene>
    <name evidence="1" type="ORF">METZ01_LOCUS302489</name>
</gene>
<protein>
    <submittedName>
        <fullName evidence="1">Uncharacterized protein</fullName>
    </submittedName>
</protein>
<dbReference type="AlphaFoldDB" id="A0A382MND4"/>
<name>A0A382MND4_9ZZZZ</name>
<organism evidence="1">
    <name type="scientific">marine metagenome</name>
    <dbReference type="NCBI Taxonomy" id="408172"/>
    <lineage>
        <taxon>unclassified sequences</taxon>
        <taxon>metagenomes</taxon>
        <taxon>ecological metagenomes</taxon>
    </lineage>
</organism>
<proteinExistence type="predicted"/>
<reference evidence="1" key="1">
    <citation type="submission" date="2018-05" db="EMBL/GenBank/DDBJ databases">
        <authorList>
            <person name="Lanie J.A."/>
            <person name="Ng W.-L."/>
            <person name="Kazmierczak K.M."/>
            <person name="Andrzejewski T.M."/>
            <person name="Davidsen T.M."/>
            <person name="Wayne K.J."/>
            <person name="Tettelin H."/>
            <person name="Glass J.I."/>
            <person name="Rusch D."/>
            <person name="Podicherti R."/>
            <person name="Tsui H.-C.T."/>
            <person name="Winkler M.E."/>
        </authorList>
    </citation>
    <scope>NUCLEOTIDE SEQUENCE</scope>
</reference>